<dbReference type="PANTHER" id="PTHR11501:SF14">
    <property type="entry name" value="MICROTUBULE-ASSOCIATED PROTEIN TAU"/>
    <property type="match status" value="1"/>
</dbReference>
<keyword evidence="2" id="KW-1185">Reference proteome</keyword>
<evidence type="ECO:0000256" key="1">
    <source>
        <dbReference type="SAM" id="MobiDB-lite"/>
    </source>
</evidence>
<evidence type="ECO:0000313" key="3">
    <source>
        <dbReference type="RefSeq" id="XP_008568417.1"/>
    </source>
</evidence>
<feature type="compositionally biased region" description="Polar residues" evidence="1">
    <location>
        <begin position="61"/>
        <end position="71"/>
    </location>
</feature>
<reference evidence="3" key="1">
    <citation type="submission" date="2025-08" db="UniProtKB">
        <authorList>
            <consortium name="RefSeq"/>
        </authorList>
    </citation>
    <scope>IDENTIFICATION</scope>
</reference>
<dbReference type="PANTHER" id="PTHR11501">
    <property type="entry name" value="MICROTUBULE-ASSOCIATED PROTEIN"/>
    <property type="match status" value="1"/>
</dbReference>
<dbReference type="Proteomes" id="UP000694923">
    <property type="component" value="Unplaced"/>
</dbReference>
<sequence>MAEPRQEFDTMEDDGGTYGLGDRRDQGDYPLLQDQEGDTDHGLKESSLQTPADDGSEEPGSETSDAKSTPTAEDVTAPLVDERAPSEQAASQPPTEIPEGTTAEEAGIGDTPNLEDQAAGHVTQG</sequence>
<dbReference type="RefSeq" id="XP_008568417.1">
    <property type="nucleotide sequence ID" value="XM_008570195.1"/>
</dbReference>
<protein>
    <submittedName>
        <fullName evidence="3">Microtubule-associated protein tau-like</fullName>
    </submittedName>
</protein>
<accession>A0ABM0QJ76</accession>
<evidence type="ECO:0000313" key="2">
    <source>
        <dbReference type="Proteomes" id="UP000694923"/>
    </source>
</evidence>
<feature type="region of interest" description="Disordered" evidence="1">
    <location>
        <begin position="1"/>
        <end position="125"/>
    </location>
</feature>
<dbReference type="GeneID" id="103588509"/>
<organism evidence="2 3">
    <name type="scientific">Galeopterus variegatus</name>
    <name type="common">Malayan flying lemur</name>
    <name type="synonym">Cynocephalus variegatus</name>
    <dbReference type="NCBI Taxonomy" id="482537"/>
    <lineage>
        <taxon>Eukaryota</taxon>
        <taxon>Metazoa</taxon>
        <taxon>Chordata</taxon>
        <taxon>Craniata</taxon>
        <taxon>Vertebrata</taxon>
        <taxon>Euteleostomi</taxon>
        <taxon>Mammalia</taxon>
        <taxon>Eutheria</taxon>
        <taxon>Euarchontoglires</taxon>
        <taxon>Dermoptera</taxon>
        <taxon>Cynocephalidae</taxon>
        <taxon>Galeopterus</taxon>
    </lineage>
</organism>
<gene>
    <name evidence="3" type="primary">LOC103588509</name>
</gene>
<proteinExistence type="predicted"/>
<name>A0ABM0QJ76_GALVR</name>
<dbReference type="InterPro" id="IPR027324">
    <property type="entry name" value="MAP2/MAP4/Tau"/>
</dbReference>